<dbReference type="KEGG" id="wch:wcw_0333"/>
<keyword evidence="8" id="KW-0067">ATP-binding</keyword>
<dbReference type="InterPro" id="IPR020845">
    <property type="entry name" value="AMP-binding_CS"/>
</dbReference>
<dbReference type="InterPro" id="IPR025110">
    <property type="entry name" value="AMP-bd_C"/>
</dbReference>
<comment type="pathway">
    <text evidence="3">Lipid metabolism; fatty acid beta-oxidation.</text>
</comment>
<dbReference type="Gene3D" id="3.30.300.30">
    <property type="match status" value="1"/>
</dbReference>
<gene>
    <name evidence="17" type="primary">fadD</name>
    <name evidence="17" type="ordered locus">wcw_0333</name>
</gene>
<dbReference type="Proteomes" id="UP000001505">
    <property type="component" value="Chromosome"/>
</dbReference>
<evidence type="ECO:0000256" key="12">
    <source>
        <dbReference type="ARBA" id="ARBA00026121"/>
    </source>
</evidence>
<dbReference type="InterPro" id="IPR000873">
    <property type="entry name" value="AMP-dep_synth/lig_dom"/>
</dbReference>
<evidence type="ECO:0000256" key="11">
    <source>
        <dbReference type="ARBA" id="ARBA00023136"/>
    </source>
</evidence>
<dbReference type="Gene3D" id="3.40.50.12780">
    <property type="entry name" value="N-terminal domain of ligase-like"/>
    <property type="match status" value="1"/>
</dbReference>
<dbReference type="RefSeq" id="WP_013181435.1">
    <property type="nucleotide sequence ID" value="NC_014225.1"/>
</dbReference>
<dbReference type="HOGENOM" id="CLU_000022_59_9_0"/>
<comment type="cofactor">
    <cofactor evidence="1">
        <name>Mg(2+)</name>
        <dbReference type="ChEBI" id="CHEBI:18420"/>
    </cofactor>
</comment>
<dbReference type="EMBL" id="CP001928">
    <property type="protein sequence ID" value="ADI37707.1"/>
    <property type="molecule type" value="Genomic_DNA"/>
</dbReference>
<name>D6YU96_WADCW</name>
<dbReference type="PANTHER" id="PTHR43767:SF8">
    <property type="entry name" value="LONG-CHAIN-FATTY-ACID--COA LIGASE"/>
    <property type="match status" value="1"/>
</dbReference>
<keyword evidence="9" id="KW-0460">Magnesium</keyword>
<evidence type="ECO:0000256" key="9">
    <source>
        <dbReference type="ARBA" id="ARBA00022842"/>
    </source>
</evidence>
<dbReference type="GO" id="GO:0016020">
    <property type="term" value="C:membrane"/>
    <property type="evidence" value="ECO:0007669"/>
    <property type="project" value="UniProtKB-SubCell"/>
</dbReference>
<evidence type="ECO:0000256" key="10">
    <source>
        <dbReference type="ARBA" id="ARBA00023098"/>
    </source>
</evidence>
<evidence type="ECO:0000313" key="18">
    <source>
        <dbReference type="Proteomes" id="UP000001505"/>
    </source>
</evidence>
<dbReference type="eggNOG" id="COG0318">
    <property type="taxonomic scope" value="Bacteria"/>
</dbReference>
<dbReference type="PROSITE" id="PS00455">
    <property type="entry name" value="AMP_BINDING"/>
    <property type="match status" value="1"/>
</dbReference>
<evidence type="ECO:0000256" key="7">
    <source>
        <dbReference type="ARBA" id="ARBA00022832"/>
    </source>
</evidence>
<dbReference type="GO" id="GO:0004467">
    <property type="term" value="F:long-chain fatty acid-CoA ligase activity"/>
    <property type="evidence" value="ECO:0007669"/>
    <property type="project" value="UniProtKB-EC"/>
</dbReference>
<comment type="subcellular location">
    <subcellularLocation>
        <location evidence="2">Membrane</location>
        <topology evidence="2">Peripheral membrane protein</topology>
    </subcellularLocation>
</comment>
<dbReference type="EC" id="6.2.1.3" evidence="12"/>
<keyword evidence="18" id="KW-1185">Reference proteome</keyword>
<accession>D6YU96</accession>
<evidence type="ECO:0000256" key="5">
    <source>
        <dbReference type="ARBA" id="ARBA00022598"/>
    </source>
</evidence>
<dbReference type="FunFam" id="3.40.50.12780:FF:000003">
    <property type="entry name" value="Long-chain-fatty-acid--CoA ligase FadD"/>
    <property type="match status" value="1"/>
</dbReference>
<keyword evidence="10" id="KW-0443">Lipid metabolism</keyword>
<comment type="similarity">
    <text evidence="4">Belongs to the ATP-dependent AMP-binding enzyme family.</text>
</comment>
<dbReference type="Pfam" id="PF13193">
    <property type="entry name" value="AMP-binding_C"/>
    <property type="match status" value="1"/>
</dbReference>
<dbReference type="Pfam" id="PF00501">
    <property type="entry name" value="AMP-binding"/>
    <property type="match status" value="1"/>
</dbReference>
<keyword evidence="6" id="KW-0547">Nucleotide-binding</keyword>
<evidence type="ECO:0000256" key="6">
    <source>
        <dbReference type="ARBA" id="ARBA00022741"/>
    </source>
</evidence>
<organism evidence="17 18">
    <name type="scientific">Waddlia chondrophila (strain ATCC VR-1470 / WSU 86-1044)</name>
    <dbReference type="NCBI Taxonomy" id="716544"/>
    <lineage>
        <taxon>Bacteria</taxon>
        <taxon>Pseudomonadati</taxon>
        <taxon>Chlamydiota</taxon>
        <taxon>Chlamydiia</taxon>
        <taxon>Parachlamydiales</taxon>
        <taxon>Waddliaceae</taxon>
        <taxon>Waddlia</taxon>
    </lineage>
</organism>
<feature type="domain" description="AMP-dependent synthetase/ligase" evidence="15">
    <location>
        <begin position="29"/>
        <end position="419"/>
    </location>
</feature>
<dbReference type="GO" id="GO:0005524">
    <property type="term" value="F:ATP binding"/>
    <property type="evidence" value="ECO:0007669"/>
    <property type="project" value="UniProtKB-KW"/>
</dbReference>
<proteinExistence type="inferred from homology"/>
<evidence type="ECO:0000313" key="17">
    <source>
        <dbReference type="EMBL" id="ADI37707.1"/>
    </source>
</evidence>
<keyword evidence="7" id="KW-0276">Fatty acid metabolism</keyword>
<feature type="domain" description="AMP-binding enzyme C-terminal" evidence="16">
    <location>
        <begin position="470"/>
        <end position="545"/>
    </location>
</feature>
<dbReference type="InterPro" id="IPR050237">
    <property type="entry name" value="ATP-dep_AMP-bd_enzyme"/>
</dbReference>
<dbReference type="SUPFAM" id="SSF56801">
    <property type="entry name" value="Acetyl-CoA synthetase-like"/>
    <property type="match status" value="1"/>
</dbReference>
<evidence type="ECO:0000256" key="8">
    <source>
        <dbReference type="ARBA" id="ARBA00022840"/>
    </source>
</evidence>
<dbReference type="STRING" id="716544.wcw_0333"/>
<evidence type="ECO:0000259" key="15">
    <source>
        <dbReference type="Pfam" id="PF00501"/>
    </source>
</evidence>
<dbReference type="InterPro" id="IPR042099">
    <property type="entry name" value="ANL_N_sf"/>
</dbReference>
<keyword evidence="11" id="KW-0472">Membrane</keyword>
<keyword evidence="5 17" id="KW-0436">Ligase</keyword>
<sequence length="564" mass="63154">MEKVWYKSYTEGIHQEIDPDQYSSIADFFKKNCEKFADLKAVSNMGTSLTYRELEEKTRHFAAYLQHCLHLKKGDRLAIMMPNCLQYYLALFGALRAGLIVVNVNPLYTPKELTNQLSDSGAESIVVMANFGHTLEESLPNTPVKNIIVTQLGDMHGFLKGHIVNIVVKYFKRMIPSFFLPNAIEFNTVLSEGSNKVFQSVELSGSDTAFLQYTGGTTGVAKGAVLSHRNIVANTLQCLEWAKFQLTEGKEVTISPLPLYHIFSLTISCFVMIGLGAECVLITNPRDIPGFIKELKHTPFTFMISINTLCNALLHNEEFKSVDFSKLKCCITGGMPTTKNVADQWEEVTGVAITEGYGLTETSPVVTINSFEKRAFTGGIGYPIPSTEIDVKDENGNSVPIGEVGELCVRGPQVMSEYWNMPEETAHAFFKDGWFRTGDIVRVNNEGLIFLVDRKKDMILVSGFNVYPNEVEEVLMSHPQILEAAVIGVENVEWTGEAVKAVIVRKDPSLTFEDVITFCRKQLTPYKVPHYIDFRDELPKTPVGKILRRVLREEERAKNKAKAA</sequence>
<dbReference type="OrthoDB" id="9778383at2"/>
<evidence type="ECO:0000256" key="4">
    <source>
        <dbReference type="ARBA" id="ARBA00006432"/>
    </source>
</evidence>
<protein>
    <recommendedName>
        <fullName evidence="13">Long-chain-fatty-acid--CoA ligase</fullName>
        <ecNumber evidence="12">6.2.1.3</ecNumber>
    </recommendedName>
    <alternativeName>
        <fullName evidence="14">Long-chain acyl-CoA synthetase</fullName>
    </alternativeName>
</protein>
<reference evidence="17 18" key="1">
    <citation type="journal article" date="2010" name="PLoS ONE">
        <title>The Waddlia genome: a window into chlamydial biology.</title>
        <authorList>
            <person name="Bertelli C."/>
            <person name="Collyn F."/>
            <person name="Croxatto A."/>
            <person name="Ruckert C."/>
            <person name="Polkinghorne A."/>
            <person name="Kebbi-Beghdadi C."/>
            <person name="Goesmann A."/>
            <person name="Vaughan L."/>
            <person name="Greub G."/>
        </authorList>
    </citation>
    <scope>NUCLEOTIDE SEQUENCE [LARGE SCALE GENOMIC DNA]</scope>
    <source>
        <strain evidence="18">ATCC VR-1470 / WSU 86-1044</strain>
    </source>
</reference>
<dbReference type="AlphaFoldDB" id="D6YU96"/>
<dbReference type="FunFam" id="3.30.300.30:FF:000006">
    <property type="entry name" value="Long-chain-fatty-acid--CoA ligase FadD"/>
    <property type="match status" value="1"/>
</dbReference>
<evidence type="ECO:0000256" key="1">
    <source>
        <dbReference type="ARBA" id="ARBA00001946"/>
    </source>
</evidence>
<evidence type="ECO:0000256" key="3">
    <source>
        <dbReference type="ARBA" id="ARBA00005005"/>
    </source>
</evidence>
<dbReference type="CDD" id="cd05936">
    <property type="entry name" value="FC-FACS_FadD_like"/>
    <property type="match status" value="1"/>
</dbReference>
<evidence type="ECO:0000256" key="14">
    <source>
        <dbReference type="ARBA" id="ARBA00042773"/>
    </source>
</evidence>
<dbReference type="InterPro" id="IPR045851">
    <property type="entry name" value="AMP-bd_C_sf"/>
</dbReference>
<evidence type="ECO:0000256" key="2">
    <source>
        <dbReference type="ARBA" id="ARBA00004170"/>
    </source>
</evidence>
<evidence type="ECO:0000259" key="16">
    <source>
        <dbReference type="Pfam" id="PF13193"/>
    </source>
</evidence>
<dbReference type="PANTHER" id="PTHR43767">
    <property type="entry name" value="LONG-CHAIN-FATTY-ACID--COA LIGASE"/>
    <property type="match status" value="1"/>
</dbReference>
<evidence type="ECO:0000256" key="13">
    <source>
        <dbReference type="ARBA" id="ARBA00039545"/>
    </source>
</evidence>